<name>A0A9W5B708_9HYPH</name>
<accession>A0A9W5B708</accession>
<keyword evidence="2" id="KW-1185">Reference proteome</keyword>
<evidence type="ECO:0000313" key="1">
    <source>
        <dbReference type="EMBL" id="CUX01435.1"/>
    </source>
</evidence>
<dbReference type="Proteomes" id="UP000191933">
    <property type="component" value="Unassembled WGS sequence"/>
</dbReference>
<proteinExistence type="predicted"/>
<sequence length="124" mass="14107">MANRFADTNRDWNPLQTHVTDRLSLRLARLIVDPLQPWLHEFSEGCKPASRTVPDKQLTSKLVFKFLDRSRQGRLGDIGGTGCVGEVSVLTDSEKIPDLVHFHRRILRHISTHAIKATSIVHVY</sequence>
<dbReference type="AntiFam" id="ANF00185">
    <property type="entry name" value="Shadow ORF (opposite ybhD)"/>
</dbReference>
<dbReference type="EMBL" id="FBVY01000039">
    <property type="protein sequence ID" value="CUX01435.1"/>
    <property type="molecule type" value="Genomic_DNA"/>
</dbReference>
<evidence type="ECO:0000313" key="2">
    <source>
        <dbReference type="Proteomes" id="UP000191933"/>
    </source>
</evidence>
<comment type="caution">
    <text evidence="1">The sequence shown here is derived from an EMBL/GenBank/DDBJ whole genome shotgun (WGS) entry which is preliminary data.</text>
</comment>
<organism evidence="1 2">
    <name type="scientific">Agrobacterium genomosp. 2 str. CFBP 5494</name>
    <dbReference type="NCBI Taxonomy" id="1183436"/>
    <lineage>
        <taxon>Bacteria</taxon>
        <taxon>Pseudomonadati</taxon>
        <taxon>Pseudomonadota</taxon>
        <taxon>Alphaproteobacteria</taxon>
        <taxon>Hyphomicrobiales</taxon>
        <taxon>Rhizobiaceae</taxon>
        <taxon>Rhizobium/Agrobacterium group</taxon>
        <taxon>Agrobacterium</taxon>
        <taxon>Agrobacterium tumefaciens complex</taxon>
    </lineage>
</organism>
<dbReference type="AlphaFoldDB" id="A0A9W5B708"/>
<protein>
    <submittedName>
        <fullName evidence="1">Uncharacterized protein</fullName>
    </submittedName>
</protein>
<reference evidence="1 2" key="1">
    <citation type="submission" date="2016-01" db="EMBL/GenBank/DDBJ databases">
        <authorList>
            <person name="Regsiter A."/>
            <person name="william w."/>
        </authorList>
    </citation>
    <scope>NUCLEOTIDE SEQUENCE [LARGE SCALE GENOMIC DNA]</scope>
    <source>
        <strain evidence="1 2">CFBP 5494</strain>
    </source>
</reference>
<gene>
    <name evidence="1" type="ORF">AGR2A_pa10020</name>
</gene>